<dbReference type="AlphaFoldDB" id="A0A0F8ZUX9"/>
<gene>
    <name evidence="1" type="ORF">LCGC14_2926520</name>
</gene>
<feature type="non-terminal residue" evidence="1">
    <location>
        <position position="41"/>
    </location>
</feature>
<dbReference type="InterPro" id="IPR008593">
    <property type="entry name" value="Dam_MeTrfase"/>
</dbReference>
<protein>
    <submittedName>
        <fullName evidence="1">Uncharacterized protein</fullName>
    </submittedName>
</protein>
<reference evidence="1" key="1">
    <citation type="journal article" date="2015" name="Nature">
        <title>Complex archaea that bridge the gap between prokaryotes and eukaryotes.</title>
        <authorList>
            <person name="Spang A."/>
            <person name="Saw J.H."/>
            <person name="Jorgensen S.L."/>
            <person name="Zaremba-Niedzwiedzka K."/>
            <person name="Martijn J."/>
            <person name="Lind A.E."/>
            <person name="van Eijk R."/>
            <person name="Schleper C."/>
            <person name="Guy L."/>
            <person name="Ettema T.J."/>
        </authorList>
    </citation>
    <scope>NUCLEOTIDE SEQUENCE</scope>
</reference>
<dbReference type="GO" id="GO:0003677">
    <property type="term" value="F:DNA binding"/>
    <property type="evidence" value="ECO:0007669"/>
    <property type="project" value="InterPro"/>
</dbReference>
<dbReference type="GO" id="GO:0009307">
    <property type="term" value="P:DNA restriction-modification system"/>
    <property type="evidence" value="ECO:0007669"/>
    <property type="project" value="InterPro"/>
</dbReference>
<dbReference type="EMBL" id="LAZR01058301">
    <property type="protein sequence ID" value="KKK70184.1"/>
    <property type="molecule type" value="Genomic_DNA"/>
</dbReference>
<dbReference type="Pfam" id="PF05869">
    <property type="entry name" value="Dam"/>
    <property type="match status" value="1"/>
</dbReference>
<organism evidence="1">
    <name type="scientific">marine sediment metagenome</name>
    <dbReference type="NCBI Taxonomy" id="412755"/>
    <lineage>
        <taxon>unclassified sequences</taxon>
        <taxon>metagenomes</taxon>
        <taxon>ecological metagenomes</taxon>
    </lineage>
</organism>
<dbReference type="GO" id="GO:0009007">
    <property type="term" value="F:site-specific DNA-methyltransferase (adenine-specific) activity"/>
    <property type="evidence" value="ECO:0007669"/>
    <property type="project" value="InterPro"/>
</dbReference>
<sequence length="41" mass="4538">MLNRSLFSSATGEWETPQDVFDALNTEFGPFDLDPCATAEN</sequence>
<proteinExistence type="predicted"/>
<comment type="caution">
    <text evidence="1">The sequence shown here is derived from an EMBL/GenBank/DDBJ whole genome shotgun (WGS) entry which is preliminary data.</text>
</comment>
<accession>A0A0F8ZUX9</accession>
<evidence type="ECO:0000313" key="1">
    <source>
        <dbReference type="EMBL" id="KKK70184.1"/>
    </source>
</evidence>
<name>A0A0F8ZUX9_9ZZZZ</name>